<dbReference type="InterPro" id="IPR001789">
    <property type="entry name" value="Sig_transdc_resp-reg_receiver"/>
</dbReference>
<keyword evidence="6" id="KW-0238">DNA-binding</keyword>
<dbReference type="EMBL" id="NOJY02000026">
    <property type="protein sequence ID" value="RDY26458.1"/>
    <property type="molecule type" value="Genomic_DNA"/>
</dbReference>
<dbReference type="InterPro" id="IPR011006">
    <property type="entry name" value="CheY-like_superfamily"/>
</dbReference>
<feature type="domain" description="HTH LytTR-type" evidence="5">
    <location>
        <begin position="130"/>
        <end position="229"/>
    </location>
</feature>
<feature type="modified residue" description="4-aspartylphosphate" evidence="3">
    <location>
        <position position="57"/>
    </location>
</feature>
<evidence type="ECO:0000256" key="1">
    <source>
        <dbReference type="ARBA" id="ARBA00018672"/>
    </source>
</evidence>
<sequence>MYNVAICEDDKFQLLELERMLKIYGDNEQITFNIDKFCSGEDIINGGFDKYDFIMLDINLGGINGIDVAKIIRKSNENVKIIFITAVEKYWPEGYNVNAFRYILKPINDTRFYIEIKNLINEINKNKIFITTNNDGDLKTISIQNIKYLEILSRKVMIHTQAGTYSSNYSLRYWNKKLYPYGFANPHSSYLVNLRYVKGLSKEKVVLISDDVIYVSQRKYKEFKEKFIKYIGEI</sequence>
<accession>A0A371J1C0</accession>
<proteinExistence type="predicted"/>
<comment type="function">
    <text evidence="2">May play the central regulatory role in sporulation. It may be an element of the effector pathway responsible for the activation of sporulation genes in response to nutritional stress. Spo0A may act in concert with spo0H (a sigma factor) to control the expression of some genes that are critical to the sporulation process.</text>
</comment>
<organism evidence="6 7">
    <name type="scientific">Romboutsia weinsteinii</name>
    <dbReference type="NCBI Taxonomy" id="2020949"/>
    <lineage>
        <taxon>Bacteria</taxon>
        <taxon>Bacillati</taxon>
        <taxon>Bacillota</taxon>
        <taxon>Clostridia</taxon>
        <taxon>Peptostreptococcales</taxon>
        <taxon>Peptostreptococcaceae</taxon>
        <taxon>Romboutsia</taxon>
    </lineage>
</organism>
<dbReference type="Proteomes" id="UP000215694">
    <property type="component" value="Unassembled WGS sequence"/>
</dbReference>
<dbReference type="OrthoDB" id="9802383at2"/>
<dbReference type="PANTHER" id="PTHR37299">
    <property type="entry name" value="TRANSCRIPTIONAL REGULATOR-RELATED"/>
    <property type="match status" value="1"/>
</dbReference>
<protein>
    <recommendedName>
        <fullName evidence="1">Stage 0 sporulation protein A homolog</fullName>
    </recommendedName>
</protein>
<dbReference type="PANTHER" id="PTHR37299:SF1">
    <property type="entry name" value="STAGE 0 SPORULATION PROTEIN A HOMOLOG"/>
    <property type="match status" value="1"/>
</dbReference>
<name>A0A371J1C0_9FIRM</name>
<dbReference type="GO" id="GO:0000156">
    <property type="term" value="F:phosphorelay response regulator activity"/>
    <property type="evidence" value="ECO:0007669"/>
    <property type="project" value="InterPro"/>
</dbReference>
<dbReference type="AlphaFoldDB" id="A0A371J1C0"/>
<comment type="caution">
    <text evidence="6">The sequence shown here is derived from an EMBL/GenBank/DDBJ whole genome shotgun (WGS) entry which is preliminary data.</text>
</comment>
<dbReference type="Pfam" id="PF00072">
    <property type="entry name" value="Response_reg"/>
    <property type="match status" value="1"/>
</dbReference>
<dbReference type="GO" id="GO:0003677">
    <property type="term" value="F:DNA binding"/>
    <property type="evidence" value="ECO:0007669"/>
    <property type="project" value="UniProtKB-KW"/>
</dbReference>
<dbReference type="SUPFAM" id="SSF52172">
    <property type="entry name" value="CheY-like"/>
    <property type="match status" value="1"/>
</dbReference>
<feature type="domain" description="Response regulatory" evidence="4">
    <location>
        <begin position="3"/>
        <end position="120"/>
    </location>
</feature>
<gene>
    <name evidence="6" type="ORF">CHL78_013285</name>
</gene>
<dbReference type="Gene3D" id="3.40.50.2300">
    <property type="match status" value="1"/>
</dbReference>
<dbReference type="Gene3D" id="2.40.50.1020">
    <property type="entry name" value="LytTr DNA-binding domain"/>
    <property type="match status" value="1"/>
</dbReference>
<dbReference type="InterPro" id="IPR007492">
    <property type="entry name" value="LytTR_DNA-bd_dom"/>
</dbReference>
<dbReference type="PROSITE" id="PS50930">
    <property type="entry name" value="HTH_LYTTR"/>
    <property type="match status" value="1"/>
</dbReference>
<dbReference type="SMART" id="SM00448">
    <property type="entry name" value="REC"/>
    <property type="match status" value="1"/>
</dbReference>
<evidence type="ECO:0000259" key="5">
    <source>
        <dbReference type="PROSITE" id="PS50930"/>
    </source>
</evidence>
<dbReference type="SMART" id="SM00850">
    <property type="entry name" value="LytTR"/>
    <property type="match status" value="1"/>
</dbReference>
<dbReference type="RefSeq" id="WP_094369379.1">
    <property type="nucleotide sequence ID" value="NZ_NOJY02000026.1"/>
</dbReference>
<dbReference type="InterPro" id="IPR046947">
    <property type="entry name" value="LytR-like"/>
</dbReference>
<evidence type="ECO:0000259" key="4">
    <source>
        <dbReference type="PROSITE" id="PS50110"/>
    </source>
</evidence>
<evidence type="ECO:0000313" key="6">
    <source>
        <dbReference type="EMBL" id="RDY26458.1"/>
    </source>
</evidence>
<evidence type="ECO:0000313" key="7">
    <source>
        <dbReference type="Proteomes" id="UP000215694"/>
    </source>
</evidence>
<keyword evidence="3" id="KW-0597">Phosphoprotein</keyword>
<keyword evidence="7" id="KW-1185">Reference proteome</keyword>
<evidence type="ECO:0000256" key="3">
    <source>
        <dbReference type="PROSITE-ProRule" id="PRU00169"/>
    </source>
</evidence>
<reference evidence="6 7" key="1">
    <citation type="journal article" date="2017" name="Genome Announc.">
        <title>Draft Genome Sequence of Romboutsia weinsteinii sp. nov. Strain CCRI-19649(T) Isolated from Surface Water.</title>
        <authorList>
            <person name="Maheux A.F."/>
            <person name="Boudreau D.K."/>
            <person name="Berube E."/>
            <person name="Boissinot M."/>
            <person name="Cantin P."/>
            <person name="Raymond F."/>
            <person name="Corbeil J."/>
            <person name="Omar R.F."/>
            <person name="Bergeron M.G."/>
        </authorList>
    </citation>
    <scope>NUCLEOTIDE SEQUENCE [LARGE SCALE GENOMIC DNA]</scope>
    <source>
        <strain evidence="6 7">CCRI-19649</strain>
    </source>
</reference>
<dbReference type="Pfam" id="PF04397">
    <property type="entry name" value="LytTR"/>
    <property type="match status" value="1"/>
</dbReference>
<evidence type="ECO:0000256" key="2">
    <source>
        <dbReference type="ARBA" id="ARBA00024867"/>
    </source>
</evidence>
<dbReference type="PROSITE" id="PS50110">
    <property type="entry name" value="RESPONSE_REGULATORY"/>
    <property type="match status" value="1"/>
</dbReference>